<dbReference type="InterPro" id="IPR001214">
    <property type="entry name" value="SET_dom"/>
</dbReference>
<dbReference type="Pfam" id="PF02182">
    <property type="entry name" value="SAD_SRA"/>
    <property type="match status" value="1"/>
</dbReference>
<feature type="domain" description="YDG" evidence="13">
    <location>
        <begin position="368"/>
        <end position="522"/>
    </location>
</feature>
<keyword evidence="7 9" id="KW-0539">Nucleus</keyword>
<dbReference type="SUPFAM" id="SSF88697">
    <property type="entry name" value="PUA domain-like"/>
    <property type="match status" value="1"/>
</dbReference>
<dbReference type="InterPro" id="IPR007728">
    <property type="entry name" value="Pre-SET_dom"/>
</dbReference>
<evidence type="ECO:0000313" key="14">
    <source>
        <dbReference type="Proteomes" id="UP000694886"/>
    </source>
</evidence>
<evidence type="ECO:0000259" key="11">
    <source>
        <dbReference type="PROSITE" id="PS50867"/>
    </source>
</evidence>
<dbReference type="InterPro" id="IPR051357">
    <property type="entry name" value="H3K9_HMTase_SUVAR3-9"/>
</dbReference>
<comment type="subcellular location">
    <subcellularLocation>
        <location evidence="1">Chromosome</location>
        <location evidence="1">Centromere</location>
    </subcellularLocation>
    <subcellularLocation>
        <location evidence="9">Nucleus</location>
    </subcellularLocation>
</comment>
<accession>A0AB32W3S6</accession>
<dbReference type="GO" id="GO:0008270">
    <property type="term" value="F:zinc ion binding"/>
    <property type="evidence" value="ECO:0007669"/>
    <property type="project" value="InterPro"/>
</dbReference>
<evidence type="ECO:0000259" key="10">
    <source>
        <dbReference type="PROSITE" id="PS50280"/>
    </source>
</evidence>
<dbReference type="PROSITE" id="PS51015">
    <property type="entry name" value="YDG"/>
    <property type="match status" value="1"/>
</dbReference>
<keyword evidence="5" id="KW-0949">S-adenosyl-L-methionine</keyword>
<protein>
    <submittedName>
        <fullName evidence="15">Histone-lysine N-methyltransferase, H3 lysine-9 specific SUVH5</fullName>
    </submittedName>
</protein>
<evidence type="ECO:0000256" key="7">
    <source>
        <dbReference type="ARBA" id="ARBA00023242"/>
    </source>
</evidence>
<evidence type="ECO:0000256" key="5">
    <source>
        <dbReference type="ARBA" id="ARBA00022691"/>
    </source>
</evidence>
<keyword evidence="3" id="KW-0489">Methyltransferase</keyword>
<evidence type="ECO:0000259" key="13">
    <source>
        <dbReference type="PROSITE" id="PS51015"/>
    </source>
</evidence>
<gene>
    <name evidence="15" type="primary">LOC18605261</name>
</gene>
<keyword evidence="4" id="KW-0808">Transferase</keyword>
<dbReference type="InterPro" id="IPR036987">
    <property type="entry name" value="SRA-YDG_sf"/>
</dbReference>
<dbReference type="Pfam" id="PF05033">
    <property type="entry name" value="Pre-SET"/>
    <property type="match status" value="1"/>
</dbReference>
<evidence type="ECO:0000256" key="2">
    <source>
        <dbReference type="ARBA" id="ARBA00022454"/>
    </source>
</evidence>
<keyword evidence="6" id="KW-0156">Chromatin regulator</keyword>
<evidence type="ECO:0000313" key="15">
    <source>
        <dbReference type="RefSeq" id="XP_017972374.1"/>
    </source>
</evidence>
<dbReference type="SMART" id="SM00468">
    <property type="entry name" value="PreSET"/>
    <property type="match status" value="1"/>
</dbReference>
<dbReference type="AlphaFoldDB" id="A0AB32W3S6"/>
<dbReference type="InterPro" id="IPR025794">
    <property type="entry name" value="H3-K9-MeTrfase_plant"/>
</dbReference>
<dbReference type="PANTHER" id="PTHR45660">
    <property type="entry name" value="HISTONE-LYSINE N-METHYLTRANSFERASE SETMAR"/>
    <property type="match status" value="1"/>
</dbReference>
<dbReference type="PROSITE" id="PS50868">
    <property type="entry name" value="POST_SET"/>
    <property type="match status" value="1"/>
</dbReference>
<feature type="domain" description="SET" evidence="10">
    <location>
        <begin position="650"/>
        <end position="777"/>
    </location>
</feature>
<dbReference type="PROSITE" id="PS50280">
    <property type="entry name" value="SET"/>
    <property type="match status" value="1"/>
</dbReference>
<dbReference type="Pfam" id="PF00856">
    <property type="entry name" value="SET"/>
    <property type="match status" value="1"/>
</dbReference>
<keyword evidence="8" id="KW-0137">Centromere</keyword>
<dbReference type="GO" id="GO:0042054">
    <property type="term" value="F:histone methyltransferase activity"/>
    <property type="evidence" value="ECO:0007669"/>
    <property type="project" value="InterPro"/>
</dbReference>
<dbReference type="KEGG" id="tcc:18605261"/>
<dbReference type="InterPro" id="IPR003105">
    <property type="entry name" value="SRA_YDG"/>
</dbReference>
<organism evidence="14 15">
    <name type="scientific">Theobroma cacao</name>
    <name type="common">Cacao</name>
    <name type="synonym">Cocoa</name>
    <dbReference type="NCBI Taxonomy" id="3641"/>
    <lineage>
        <taxon>Eukaryota</taxon>
        <taxon>Viridiplantae</taxon>
        <taxon>Streptophyta</taxon>
        <taxon>Embryophyta</taxon>
        <taxon>Tracheophyta</taxon>
        <taxon>Spermatophyta</taxon>
        <taxon>Magnoliopsida</taxon>
        <taxon>eudicotyledons</taxon>
        <taxon>Gunneridae</taxon>
        <taxon>Pentapetalae</taxon>
        <taxon>rosids</taxon>
        <taxon>malvids</taxon>
        <taxon>Malvales</taxon>
        <taxon>Malvaceae</taxon>
        <taxon>Byttnerioideae</taxon>
        <taxon>Theobroma</taxon>
    </lineage>
</organism>
<dbReference type="Gene3D" id="2.30.280.10">
    <property type="entry name" value="SRA-YDG"/>
    <property type="match status" value="1"/>
</dbReference>
<evidence type="ECO:0000256" key="9">
    <source>
        <dbReference type="PROSITE-ProRule" id="PRU00358"/>
    </source>
</evidence>
<proteinExistence type="predicted"/>
<name>A0AB32W3S6_THECC</name>
<dbReference type="PANTHER" id="PTHR45660:SF83">
    <property type="entry name" value="HISTONE-LYSINE N-METHYLTRANSFERASE, H3 LYSINE-9 SPECIFIC SUVH5-LIKE ISOFORM X1"/>
    <property type="match status" value="1"/>
</dbReference>
<evidence type="ECO:0000256" key="6">
    <source>
        <dbReference type="ARBA" id="ARBA00022853"/>
    </source>
</evidence>
<dbReference type="Proteomes" id="UP000694886">
    <property type="component" value="Chromosome 3"/>
</dbReference>
<evidence type="ECO:0000259" key="12">
    <source>
        <dbReference type="PROSITE" id="PS50868"/>
    </source>
</evidence>
<dbReference type="GO" id="GO:0000775">
    <property type="term" value="C:chromosome, centromeric region"/>
    <property type="evidence" value="ECO:0007669"/>
    <property type="project" value="UniProtKB-SubCell"/>
</dbReference>
<dbReference type="GeneID" id="18605261"/>
<keyword evidence="2" id="KW-0158">Chromosome</keyword>
<feature type="domain" description="Post-SET" evidence="12">
    <location>
        <begin position="791"/>
        <end position="807"/>
    </location>
</feature>
<dbReference type="SUPFAM" id="SSF82199">
    <property type="entry name" value="SET domain"/>
    <property type="match status" value="1"/>
</dbReference>
<dbReference type="InterPro" id="IPR003616">
    <property type="entry name" value="Post-SET_dom"/>
</dbReference>
<dbReference type="SMART" id="SM00317">
    <property type="entry name" value="SET"/>
    <property type="match status" value="1"/>
</dbReference>
<dbReference type="PROSITE" id="PS51575">
    <property type="entry name" value="SAM_MT43_SUVAR39_2"/>
    <property type="match status" value="1"/>
</dbReference>
<dbReference type="InterPro" id="IPR015947">
    <property type="entry name" value="PUA-like_sf"/>
</dbReference>
<evidence type="ECO:0000256" key="3">
    <source>
        <dbReference type="ARBA" id="ARBA00022603"/>
    </source>
</evidence>
<dbReference type="InterPro" id="IPR046341">
    <property type="entry name" value="SET_dom_sf"/>
</dbReference>
<dbReference type="RefSeq" id="XP_017972374.1">
    <property type="nucleotide sequence ID" value="XM_018116885.1"/>
</dbReference>
<feature type="domain" description="Pre-SET" evidence="11">
    <location>
        <begin position="587"/>
        <end position="647"/>
    </location>
</feature>
<evidence type="ECO:0000256" key="8">
    <source>
        <dbReference type="ARBA" id="ARBA00023328"/>
    </source>
</evidence>
<dbReference type="SMART" id="SM00466">
    <property type="entry name" value="SRA"/>
    <property type="match status" value="1"/>
</dbReference>
<reference evidence="14" key="1">
    <citation type="journal article" date="1997" name="Nucleic Acids Res.">
        <title>tRNAscan-SE: a program for improved detection of transfer RNA genes in genomic sequence.</title>
        <authorList>
            <person name="Lowe T.M."/>
            <person name="Eddy S.R."/>
        </authorList>
    </citation>
    <scope>NUCLEOTIDE SEQUENCE [LARGE SCALE GENOMIC DNA]</scope>
    <source>
        <strain evidence="14">r\B97-61/B2</strain>
    </source>
</reference>
<evidence type="ECO:0000256" key="1">
    <source>
        <dbReference type="ARBA" id="ARBA00004584"/>
    </source>
</evidence>
<sequence length="807" mass="90994">MFDVISSRRHNGYSSKFKRPGVSAVRHYPRDCGLLLPELDPRKGQEEITKVHPLEIAAASRPVLRKYPPPKIRKGHLVIRNFPFKSNAPAALRNQMPSDSEDSHSSFGIPMADCDQSDASKATDVHTCRDAKQYDFSVVRNSKPWYVPNSTNVHDAHVCVEPKQNNVSMVDKDCKPMDVSFATNVFACRDVKDFSPSMVVGDEQYEVDSYRVVVKDEEEGDEVPSIPKQASLSKGVGDEQYEVDSYRVVVKDEEEGDEVPSIPKQASLSKGVGDEQCSNVHFSDEECEKALLEVYSSQVVISEDLVVTDNKELGISSNKVKEVLHLFQEVYLKLSQESGRKRKESLPLLAASHLLKQQKWINMGKRLGPIPGIEIGDYFDWRAELNVIGLHRQYVCGIDYMELDGRILATSIVDSGRYDNIVESNDEQEFPDVLIYSGQGENPKVQSRKFVYDQKLKGGNLALKNSSETKTPIRVIRKVSFKGASSKIVEQKFVYDGLYFVDCYREERASSGKLVFKFVLKRFPGQPKLKWAKLIRKEHVCMNDISHGKEKIPIRAMNALDDEKPPLFNYVTNVTYPESYHPSMSSGGCDCIDGCSDSVDCPCVIKNGGEIPYNYEECIMMEKPIIIECGPSCKCFTSCINRVSQRGIRFPLEVFKTKTKGWGVRSRSFIPCGSFICEYIGEILPDKEVEQRIGKDEYLFDIGHNYGVLSHSSEVNECFTIDAAQFGNVGRFINHSCSPNLFAQNVLFDHNDSSLPHIMLFAMEDIPPLKELTYDYNYRIGGVCDVNGDIKMKTCFCGSKECTGRMY</sequence>
<dbReference type="Gene3D" id="2.170.270.10">
    <property type="entry name" value="SET domain"/>
    <property type="match status" value="1"/>
</dbReference>
<evidence type="ECO:0000256" key="4">
    <source>
        <dbReference type="ARBA" id="ARBA00022679"/>
    </source>
</evidence>
<dbReference type="Gramene" id="Tc03v2_t012120.1">
    <property type="protein sequence ID" value="Tc03v2_p012120.1"/>
    <property type="gene ID" value="Tc03v2_g012120"/>
</dbReference>
<reference evidence="15" key="2">
    <citation type="submission" date="2025-08" db="UniProtKB">
        <authorList>
            <consortium name="RefSeq"/>
        </authorList>
    </citation>
    <scope>IDENTIFICATION</scope>
</reference>
<dbReference type="PROSITE" id="PS50867">
    <property type="entry name" value="PRE_SET"/>
    <property type="match status" value="1"/>
</dbReference>
<dbReference type="GO" id="GO:0032259">
    <property type="term" value="P:methylation"/>
    <property type="evidence" value="ECO:0007669"/>
    <property type="project" value="UniProtKB-KW"/>
</dbReference>
<dbReference type="GO" id="GO:0005634">
    <property type="term" value="C:nucleus"/>
    <property type="evidence" value="ECO:0007669"/>
    <property type="project" value="UniProtKB-SubCell"/>
</dbReference>